<name>A0A1F4SHR1_UNCSA</name>
<dbReference type="STRING" id="1802579.A2310_01260"/>
<reference evidence="1 2" key="1">
    <citation type="journal article" date="2016" name="Nat. Commun.">
        <title>Thousands of microbial genomes shed light on interconnected biogeochemical processes in an aquifer system.</title>
        <authorList>
            <person name="Anantharaman K."/>
            <person name="Brown C.T."/>
            <person name="Hug L.A."/>
            <person name="Sharon I."/>
            <person name="Castelle C.J."/>
            <person name="Probst A.J."/>
            <person name="Thomas B.C."/>
            <person name="Singh A."/>
            <person name="Wilkins M.J."/>
            <person name="Karaoz U."/>
            <person name="Brodie E.L."/>
            <person name="Williams K.H."/>
            <person name="Hubbard S.S."/>
            <person name="Banfield J.F."/>
        </authorList>
    </citation>
    <scope>NUCLEOTIDE SEQUENCE [LARGE SCALE GENOMIC DNA]</scope>
</reference>
<organism evidence="1 2">
    <name type="scientific">candidate division WOR-1 bacterium RIFOXYB2_FULL_37_13</name>
    <dbReference type="NCBI Taxonomy" id="1802579"/>
    <lineage>
        <taxon>Bacteria</taxon>
        <taxon>Bacillati</taxon>
        <taxon>Saganbacteria</taxon>
    </lineage>
</organism>
<protein>
    <submittedName>
        <fullName evidence="1">Uncharacterized protein</fullName>
    </submittedName>
</protein>
<evidence type="ECO:0000313" key="2">
    <source>
        <dbReference type="Proteomes" id="UP000178417"/>
    </source>
</evidence>
<dbReference type="Proteomes" id="UP000178417">
    <property type="component" value="Unassembled WGS sequence"/>
</dbReference>
<dbReference type="EMBL" id="MEUB01000054">
    <property type="protein sequence ID" value="OGC19972.1"/>
    <property type="molecule type" value="Genomic_DNA"/>
</dbReference>
<gene>
    <name evidence="1" type="ORF">A2310_01260</name>
</gene>
<dbReference type="AlphaFoldDB" id="A0A1F4SHR1"/>
<sequence length="84" mass="9903">MTKELKTLTALLPREELASVIKEGLVVRLPLFEGKKALAKEKINCFEKKYKKKYTHFKTKGLPQKAGYKIHEDFVEWSYWEEAQ</sequence>
<comment type="caution">
    <text evidence="1">The sequence shown here is derived from an EMBL/GenBank/DDBJ whole genome shotgun (WGS) entry which is preliminary data.</text>
</comment>
<accession>A0A1F4SHR1</accession>
<proteinExistence type="predicted"/>
<evidence type="ECO:0000313" key="1">
    <source>
        <dbReference type="EMBL" id="OGC19972.1"/>
    </source>
</evidence>